<accession>A0ACC2TJV5</accession>
<organism evidence="1 2">
    <name type="scientific">Entomophthora muscae</name>
    <dbReference type="NCBI Taxonomy" id="34485"/>
    <lineage>
        <taxon>Eukaryota</taxon>
        <taxon>Fungi</taxon>
        <taxon>Fungi incertae sedis</taxon>
        <taxon>Zoopagomycota</taxon>
        <taxon>Entomophthoromycotina</taxon>
        <taxon>Entomophthoromycetes</taxon>
        <taxon>Entomophthorales</taxon>
        <taxon>Entomophthoraceae</taxon>
        <taxon>Entomophthora</taxon>
    </lineage>
</organism>
<gene>
    <name evidence="1" type="ORF">DSO57_1000950</name>
</gene>
<keyword evidence="2" id="KW-1185">Reference proteome</keyword>
<dbReference type="Proteomes" id="UP001165960">
    <property type="component" value="Unassembled WGS sequence"/>
</dbReference>
<name>A0ACC2TJV5_9FUNG</name>
<evidence type="ECO:0000313" key="1">
    <source>
        <dbReference type="EMBL" id="KAJ9075010.1"/>
    </source>
</evidence>
<protein>
    <submittedName>
        <fullName evidence="1">Uncharacterized protein</fullName>
    </submittedName>
</protein>
<dbReference type="EMBL" id="QTSX02002842">
    <property type="protein sequence ID" value="KAJ9075010.1"/>
    <property type="molecule type" value="Genomic_DNA"/>
</dbReference>
<sequence length="160" mass="17896">MLTQPRHFCYCFSLRTGTLILAFFNLLITFIVLLGLSVWNESGLSSSIKCGSIVVCALFVLVNTWLLYGAIKAKYDIVKYFSAYIAVQIFFYTLQQIGIVVKYTTSTKTICLSVINTGCQYGIGTFIASMIISTTITYLLSLHFFVAAKAYARQLKNEKS</sequence>
<proteinExistence type="predicted"/>
<reference evidence="1" key="1">
    <citation type="submission" date="2022-04" db="EMBL/GenBank/DDBJ databases">
        <title>Genome of the entomopathogenic fungus Entomophthora muscae.</title>
        <authorList>
            <person name="Elya C."/>
            <person name="Lovett B.R."/>
            <person name="Lee E."/>
            <person name="Macias A.M."/>
            <person name="Hajek A.E."/>
            <person name="De Bivort B.L."/>
            <person name="Kasson M.T."/>
            <person name="De Fine Licht H.H."/>
            <person name="Stajich J.E."/>
        </authorList>
    </citation>
    <scope>NUCLEOTIDE SEQUENCE</scope>
    <source>
        <strain evidence="1">Berkeley</strain>
    </source>
</reference>
<evidence type="ECO:0000313" key="2">
    <source>
        <dbReference type="Proteomes" id="UP001165960"/>
    </source>
</evidence>
<comment type="caution">
    <text evidence="1">The sequence shown here is derived from an EMBL/GenBank/DDBJ whole genome shotgun (WGS) entry which is preliminary data.</text>
</comment>